<dbReference type="Pfam" id="PF00675">
    <property type="entry name" value="Peptidase_M16"/>
    <property type="match status" value="1"/>
</dbReference>
<dbReference type="PANTHER" id="PTHR11851">
    <property type="entry name" value="METALLOPROTEASE"/>
    <property type="match status" value="1"/>
</dbReference>
<dbReference type="EMBL" id="CP032340">
    <property type="protein sequence ID" value="QCO10850.1"/>
    <property type="molecule type" value="Genomic_DNA"/>
</dbReference>
<geneLocation type="plasmid" evidence="8 9">
    <name>p1</name>
</geneLocation>
<proteinExistence type="inferred from homology"/>
<reference evidence="8 9" key="1">
    <citation type="submission" date="2018-09" db="EMBL/GenBank/DDBJ databases">
        <title>Whole genome based analysis of evolution and adaptive divergence in Indian and Brazilian strains of Azospirillum brasilense.</title>
        <authorList>
            <person name="Singh C."/>
            <person name="Tripathi A.K."/>
        </authorList>
    </citation>
    <scope>NUCLEOTIDE SEQUENCE [LARGE SCALE GENOMIC DNA]</scope>
    <source>
        <strain evidence="8 9">MTCC4038</strain>
        <plasmid evidence="8 9">p1</plasmid>
    </source>
</reference>
<dbReference type="GO" id="GO:0046872">
    <property type="term" value="F:metal ion binding"/>
    <property type="evidence" value="ECO:0007669"/>
    <property type="project" value="InterPro"/>
</dbReference>
<dbReference type="PROSITE" id="PS00143">
    <property type="entry name" value="INSULINASE"/>
    <property type="match status" value="1"/>
</dbReference>
<comment type="similarity">
    <text evidence="2 4">Belongs to the peptidase M16 family.</text>
</comment>
<dbReference type="FunFam" id="3.30.830.10:FF:000008">
    <property type="entry name" value="Mitochondrial-processing peptidase subunit beta"/>
    <property type="match status" value="1"/>
</dbReference>
<dbReference type="Pfam" id="PF05193">
    <property type="entry name" value="Peptidase_M16_C"/>
    <property type="match status" value="1"/>
</dbReference>
<evidence type="ECO:0000256" key="4">
    <source>
        <dbReference type="RuleBase" id="RU004447"/>
    </source>
</evidence>
<keyword evidence="3" id="KW-0482">Metalloprotease</keyword>
<dbReference type="PANTHER" id="PTHR11851:SF49">
    <property type="entry name" value="MITOCHONDRIAL-PROCESSING PEPTIDASE SUBUNIT ALPHA"/>
    <property type="match status" value="1"/>
</dbReference>
<dbReference type="InterPro" id="IPR007863">
    <property type="entry name" value="Peptidase_M16_C"/>
</dbReference>
<dbReference type="EMBL" id="JAWXYC010000003">
    <property type="protein sequence ID" value="MDX5952134.1"/>
    <property type="molecule type" value="Genomic_DNA"/>
</dbReference>
<name>A0A0P0F3T9_AZOBR</name>
<dbReference type="SUPFAM" id="SSF63411">
    <property type="entry name" value="LuxS/MPP-like metallohydrolase"/>
    <property type="match status" value="2"/>
</dbReference>
<dbReference type="KEGG" id="abf:AMK58_19805"/>
<dbReference type="GeneID" id="56451344"/>
<dbReference type="Gene3D" id="3.30.830.10">
    <property type="entry name" value="Metalloenzyme, LuxS/M16 peptidase-like"/>
    <property type="match status" value="2"/>
</dbReference>
<keyword evidence="3" id="KW-0645">Protease</keyword>
<sequence length="419" mass="46102">MTIQLTTLANGFRVLTDHLPHLGTVTSGVWVGVGARNERPAVNGIAHFLEHMIFKGTESRDALGIALEIENRGGEFNAYTDYDVTAYYTQMAAKHVDVSCEIIGDIVLNSVFPEEEVEKERGVVIQEIGRYADEPEDVVYEALRRTAFDGQALGRPILGPKENVAGFGRDHLFDYVSHYDPRRMVYVVSGNVDHGTVVRRAESLFGHLTAKDDPFHETVVNKGGAALLKRDAEQVHFMAAFPGVGTEDSASYALRHLANILGGGMTSRLFQEIREKRGLVYSVYAAPIQYADGGALSFYAGTGPEEVAELVPVFFEELRKARDGVTAVELERSKEQMRFSVGKSLESTMRRADRFARTLLRTGEVRTIEQIFERIDAVTPEAVAAAANRVFAGPMAVSAVGKLDHLPSYEDMQGMLKAA</sequence>
<accession>A0A0P0F3T9</accession>
<dbReference type="Proteomes" id="UP001277471">
    <property type="component" value="Unassembled WGS sequence"/>
</dbReference>
<dbReference type="InterPro" id="IPR050361">
    <property type="entry name" value="MPP/UQCRC_Complex"/>
</dbReference>
<evidence type="ECO:0000256" key="3">
    <source>
        <dbReference type="ARBA" id="ARBA00023049"/>
    </source>
</evidence>
<organism evidence="8 9">
    <name type="scientific">Azospirillum brasilense</name>
    <dbReference type="NCBI Taxonomy" id="192"/>
    <lineage>
        <taxon>Bacteria</taxon>
        <taxon>Pseudomonadati</taxon>
        <taxon>Pseudomonadota</taxon>
        <taxon>Alphaproteobacteria</taxon>
        <taxon>Rhodospirillales</taxon>
        <taxon>Azospirillaceae</taxon>
        <taxon>Azospirillum</taxon>
    </lineage>
</organism>
<keyword evidence="3" id="KW-0378">Hydrolase</keyword>
<evidence type="ECO:0000259" key="5">
    <source>
        <dbReference type="Pfam" id="PF00675"/>
    </source>
</evidence>
<dbReference type="AlphaFoldDB" id="A0A0P0F3T9"/>
<keyword evidence="10" id="KW-1185">Reference proteome</keyword>
<evidence type="ECO:0000313" key="8">
    <source>
        <dbReference type="EMBL" id="QCO10850.1"/>
    </source>
</evidence>
<feature type="domain" description="Peptidase M16 N-terminal" evidence="5">
    <location>
        <begin position="13"/>
        <end position="161"/>
    </location>
</feature>
<evidence type="ECO:0000313" key="7">
    <source>
        <dbReference type="EMBL" id="MDX5952134.1"/>
    </source>
</evidence>
<evidence type="ECO:0000313" key="10">
    <source>
        <dbReference type="Proteomes" id="UP001277471"/>
    </source>
</evidence>
<dbReference type="Proteomes" id="UP000298774">
    <property type="component" value="Plasmid p1"/>
</dbReference>
<gene>
    <name evidence="8" type="ORF">D3868_17500</name>
    <name evidence="7" type="ORF">SIM66_13160</name>
</gene>
<feature type="domain" description="Peptidase M16 C-terminal" evidence="6">
    <location>
        <begin position="177"/>
        <end position="337"/>
    </location>
</feature>
<evidence type="ECO:0000256" key="1">
    <source>
        <dbReference type="ARBA" id="ARBA00001947"/>
    </source>
</evidence>
<keyword evidence="8" id="KW-0614">Plasmid</keyword>
<dbReference type="GO" id="GO:0004222">
    <property type="term" value="F:metalloendopeptidase activity"/>
    <property type="evidence" value="ECO:0007669"/>
    <property type="project" value="InterPro"/>
</dbReference>
<protein>
    <submittedName>
        <fullName evidence="8">Insulinase family protein</fullName>
    </submittedName>
    <submittedName>
        <fullName evidence="7">Pitrilysin family protein</fullName>
    </submittedName>
</protein>
<comment type="cofactor">
    <cofactor evidence="1">
        <name>Zn(2+)</name>
        <dbReference type="ChEBI" id="CHEBI:29105"/>
    </cofactor>
</comment>
<evidence type="ECO:0000256" key="2">
    <source>
        <dbReference type="ARBA" id="ARBA00007261"/>
    </source>
</evidence>
<dbReference type="GO" id="GO:0006508">
    <property type="term" value="P:proteolysis"/>
    <property type="evidence" value="ECO:0007669"/>
    <property type="project" value="InterPro"/>
</dbReference>
<dbReference type="InterPro" id="IPR011765">
    <property type="entry name" value="Pept_M16_N"/>
</dbReference>
<evidence type="ECO:0000313" key="9">
    <source>
        <dbReference type="Proteomes" id="UP000298774"/>
    </source>
</evidence>
<dbReference type="InterPro" id="IPR011249">
    <property type="entry name" value="Metalloenz_LuxS/M16"/>
</dbReference>
<dbReference type="RefSeq" id="WP_035677292.1">
    <property type="nucleotide sequence ID" value="NZ_CP012915.1"/>
</dbReference>
<dbReference type="InterPro" id="IPR001431">
    <property type="entry name" value="Pept_M16_Zn_BS"/>
</dbReference>
<evidence type="ECO:0000259" key="6">
    <source>
        <dbReference type="Pfam" id="PF05193"/>
    </source>
</evidence>
<reference evidence="7 10" key="2">
    <citation type="submission" date="2023-11" db="EMBL/GenBank/DDBJ databases">
        <title>MicrobeMod: A computational toolkit for identifying prokaryotic methylation and restriction-modification with nanopore sequencing.</title>
        <authorList>
            <person name="Crits-Christoph A."/>
            <person name="Kang S.C."/>
            <person name="Lee H."/>
            <person name="Ostrov N."/>
        </authorList>
    </citation>
    <scope>NUCLEOTIDE SEQUENCE [LARGE SCALE GENOMIC DNA]</scope>
    <source>
        <strain evidence="7 10">ATCC 29145</strain>
    </source>
</reference>